<proteinExistence type="predicted"/>
<dbReference type="KEGG" id="ssl:SS1G_03608"/>
<reference evidence="2" key="1">
    <citation type="journal article" date="2011" name="PLoS Genet.">
        <title>Genomic analysis of the necrotrophic fungal pathogens Sclerotinia sclerotiorum and Botrytis cinerea.</title>
        <authorList>
            <person name="Amselem J."/>
            <person name="Cuomo C.A."/>
            <person name="van Kan J.A."/>
            <person name="Viaud M."/>
            <person name="Benito E.P."/>
            <person name="Couloux A."/>
            <person name="Coutinho P.M."/>
            <person name="de Vries R.P."/>
            <person name="Dyer P.S."/>
            <person name="Fillinger S."/>
            <person name="Fournier E."/>
            <person name="Gout L."/>
            <person name="Hahn M."/>
            <person name="Kohn L."/>
            <person name="Lapalu N."/>
            <person name="Plummer K.M."/>
            <person name="Pradier J.M."/>
            <person name="Quevillon E."/>
            <person name="Sharon A."/>
            <person name="Simon A."/>
            <person name="ten Have A."/>
            <person name="Tudzynski B."/>
            <person name="Tudzynski P."/>
            <person name="Wincker P."/>
            <person name="Andrew M."/>
            <person name="Anthouard V."/>
            <person name="Beever R.E."/>
            <person name="Beffa R."/>
            <person name="Benoit I."/>
            <person name="Bouzid O."/>
            <person name="Brault B."/>
            <person name="Chen Z."/>
            <person name="Choquer M."/>
            <person name="Collemare J."/>
            <person name="Cotton P."/>
            <person name="Danchin E.G."/>
            <person name="Da Silva C."/>
            <person name="Gautier A."/>
            <person name="Giraud C."/>
            <person name="Giraud T."/>
            <person name="Gonzalez C."/>
            <person name="Grossetete S."/>
            <person name="Guldener U."/>
            <person name="Henrissat B."/>
            <person name="Howlett B.J."/>
            <person name="Kodira C."/>
            <person name="Kretschmer M."/>
            <person name="Lappartient A."/>
            <person name="Leroch M."/>
            <person name="Levis C."/>
            <person name="Mauceli E."/>
            <person name="Neuveglise C."/>
            <person name="Oeser B."/>
            <person name="Pearson M."/>
            <person name="Poulain J."/>
            <person name="Poussereau N."/>
            <person name="Quesneville H."/>
            <person name="Rascle C."/>
            <person name="Schumacher J."/>
            <person name="Segurens B."/>
            <person name="Sexton A."/>
            <person name="Silva E."/>
            <person name="Sirven C."/>
            <person name="Soanes D.M."/>
            <person name="Talbot N.J."/>
            <person name="Templeton M."/>
            <person name="Yandava C."/>
            <person name="Yarden O."/>
            <person name="Zeng Q."/>
            <person name="Rollins J.A."/>
            <person name="Lebrun M.H."/>
            <person name="Dickman M."/>
        </authorList>
    </citation>
    <scope>NUCLEOTIDE SEQUENCE [LARGE SCALE GENOMIC DNA]</scope>
    <source>
        <strain evidence="2">ATCC 18683 / 1980 / Ss-1</strain>
    </source>
</reference>
<gene>
    <name evidence="1" type="ORF">SS1G_03608</name>
</gene>
<organism evidence="1 2">
    <name type="scientific">Sclerotinia sclerotiorum (strain ATCC 18683 / 1980 / Ss-1)</name>
    <name type="common">White mold</name>
    <name type="synonym">Whetzelinia sclerotiorum</name>
    <dbReference type="NCBI Taxonomy" id="665079"/>
    <lineage>
        <taxon>Eukaryota</taxon>
        <taxon>Fungi</taxon>
        <taxon>Dikarya</taxon>
        <taxon>Ascomycota</taxon>
        <taxon>Pezizomycotina</taxon>
        <taxon>Leotiomycetes</taxon>
        <taxon>Helotiales</taxon>
        <taxon>Sclerotiniaceae</taxon>
        <taxon>Sclerotinia</taxon>
    </lineage>
</organism>
<dbReference type="HOGENOM" id="CLU_3088674_0_0_1"/>
<dbReference type="InParanoid" id="A7EE68"/>
<keyword evidence="2" id="KW-1185">Reference proteome</keyword>
<evidence type="ECO:0000313" key="2">
    <source>
        <dbReference type="Proteomes" id="UP000001312"/>
    </source>
</evidence>
<name>A7EE68_SCLS1</name>
<dbReference type="RefSeq" id="XP_001595519.1">
    <property type="nucleotide sequence ID" value="XM_001595469.1"/>
</dbReference>
<dbReference type="GeneID" id="5491873"/>
<dbReference type="Proteomes" id="UP000001312">
    <property type="component" value="Unassembled WGS sequence"/>
</dbReference>
<dbReference type="AlphaFoldDB" id="A7EE68"/>
<accession>A7EE68</accession>
<sequence>MVGSGRGGRIGDEPPPSAVEVVDKAGEFDGSGYTSSNPASAVVVRGGVEIKV</sequence>
<dbReference type="EMBL" id="CH476624">
    <property type="protein sequence ID" value="EDO01134.1"/>
    <property type="molecule type" value="Genomic_DNA"/>
</dbReference>
<evidence type="ECO:0000313" key="1">
    <source>
        <dbReference type="EMBL" id="EDO01134.1"/>
    </source>
</evidence>
<protein>
    <submittedName>
        <fullName evidence="1">Uncharacterized protein</fullName>
    </submittedName>
</protein>